<sequence>MHKLLKKIEWLVVERCGTMEGVVGFEGEVDQDGLRNEQVCFSKLASLHLNELPKLVSYCTKMGEAGTTEGNPTIHAQPLFNGKLPSAIAFLIYEWNDFFRFLQLLRSRISFQSSLKDLIVTSQLRACVAFPALEYLSIWEVPMIREIWPQQPLSKPEKEVESFCKLKSISVYCDQLEYVLPSYMLPQLHNLLELEVHHCKELEVIVSNKLKEKEATNNDILVFPQLKTLILEELDNLKCFCTGTDQLLFSHKVAFPALEYLRIWNTPSITGIWDKKPLSEPEQEIESFSKLETISIQICHQLVYVLPSYMLPRLQNLRNLEIKGCAEVEVIVSKELMMEKEAVDNDPIVFSQLKKVEFDDLPKLKSFYTGTQLIFSNKDAFPVLKYMNLGKDLQFLRNGTSTKEEINLIFVFYFFSLRQLFALEVLGVFKLLGRSTRVRWSSILHPSAKLLVPFHKSKKHLRVMLSLFGL</sequence>
<proteinExistence type="predicted"/>
<organism evidence="1 2">
    <name type="scientific">Vaccinium darrowii</name>
    <dbReference type="NCBI Taxonomy" id="229202"/>
    <lineage>
        <taxon>Eukaryota</taxon>
        <taxon>Viridiplantae</taxon>
        <taxon>Streptophyta</taxon>
        <taxon>Embryophyta</taxon>
        <taxon>Tracheophyta</taxon>
        <taxon>Spermatophyta</taxon>
        <taxon>Magnoliopsida</taxon>
        <taxon>eudicotyledons</taxon>
        <taxon>Gunneridae</taxon>
        <taxon>Pentapetalae</taxon>
        <taxon>asterids</taxon>
        <taxon>Ericales</taxon>
        <taxon>Ericaceae</taxon>
        <taxon>Vaccinioideae</taxon>
        <taxon>Vaccinieae</taxon>
        <taxon>Vaccinium</taxon>
    </lineage>
</organism>
<evidence type="ECO:0000313" key="2">
    <source>
        <dbReference type="Proteomes" id="UP000828048"/>
    </source>
</evidence>
<keyword evidence="2" id="KW-1185">Reference proteome</keyword>
<accession>A0ACB7YM72</accession>
<dbReference type="Proteomes" id="UP000828048">
    <property type="component" value="Chromosome 11"/>
</dbReference>
<comment type="caution">
    <text evidence="1">The sequence shown here is derived from an EMBL/GenBank/DDBJ whole genome shotgun (WGS) entry which is preliminary data.</text>
</comment>
<reference evidence="1 2" key="1">
    <citation type="journal article" date="2021" name="Hortic Res">
        <title>High-quality reference genome and annotation aids understanding of berry development for evergreen blueberry (Vaccinium darrowii).</title>
        <authorList>
            <person name="Yu J."/>
            <person name="Hulse-Kemp A.M."/>
            <person name="Babiker E."/>
            <person name="Staton M."/>
        </authorList>
    </citation>
    <scope>NUCLEOTIDE SEQUENCE [LARGE SCALE GENOMIC DNA]</scope>
    <source>
        <strain evidence="2">cv. NJ 8807/NJ 8810</strain>
        <tissue evidence="1">Young leaf</tissue>
    </source>
</reference>
<protein>
    <submittedName>
        <fullName evidence="1">Uncharacterized protein</fullName>
    </submittedName>
</protein>
<dbReference type="EMBL" id="CM037161">
    <property type="protein sequence ID" value="KAH7854706.1"/>
    <property type="molecule type" value="Genomic_DNA"/>
</dbReference>
<gene>
    <name evidence="1" type="ORF">Vadar_016967</name>
</gene>
<evidence type="ECO:0000313" key="1">
    <source>
        <dbReference type="EMBL" id="KAH7854706.1"/>
    </source>
</evidence>
<name>A0ACB7YM72_9ERIC</name>